<evidence type="ECO:0000313" key="7">
    <source>
        <dbReference type="EMBL" id="HGG02547.1"/>
    </source>
</evidence>
<feature type="coiled-coil region" evidence="4">
    <location>
        <begin position="305"/>
        <end position="332"/>
    </location>
</feature>
<feature type="coiled-coil region" evidence="4">
    <location>
        <begin position="162"/>
        <end position="192"/>
    </location>
</feature>
<dbReference type="CDD" id="cd19410">
    <property type="entry name" value="HK9-like_sensor"/>
    <property type="match status" value="1"/>
</dbReference>
<dbReference type="InterPro" id="IPR004089">
    <property type="entry name" value="MCPsignal_dom"/>
</dbReference>
<dbReference type="PRINTS" id="PR00260">
    <property type="entry name" value="CHEMTRNSDUCR"/>
</dbReference>
<proteinExistence type="inferred from homology"/>
<dbReference type="SMART" id="SM00283">
    <property type="entry name" value="MA"/>
    <property type="match status" value="1"/>
</dbReference>
<dbReference type="EMBL" id="DSPX01000191">
    <property type="protein sequence ID" value="HGG02547.1"/>
    <property type="molecule type" value="Genomic_DNA"/>
</dbReference>
<dbReference type="GO" id="GO:0007165">
    <property type="term" value="P:signal transduction"/>
    <property type="evidence" value="ECO:0007669"/>
    <property type="project" value="UniProtKB-KW"/>
</dbReference>
<evidence type="ECO:0000256" key="3">
    <source>
        <dbReference type="PROSITE-ProRule" id="PRU00284"/>
    </source>
</evidence>
<organism evidence="7">
    <name type="scientific">Planktothricoides sp. SpSt-374</name>
    <dbReference type="NCBI Taxonomy" id="2282167"/>
    <lineage>
        <taxon>Bacteria</taxon>
        <taxon>Bacillati</taxon>
        <taxon>Cyanobacteriota</taxon>
        <taxon>Cyanophyceae</taxon>
        <taxon>Oscillatoriophycideae</taxon>
        <taxon>Oscillatoriales</taxon>
        <taxon>Oscillatoriaceae</taxon>
        <taxon>Planktothricoides</taxon>
    </lineage>
</organism>
<dbReference type="Pfam" id="PF05227">
    <property type="entry name" value="CHASE3"/>
    <property type="match status" value="1"/>
</dbReference>
<comment type="caution">
    <text evidence="7">The sequence shown here is derived from an EMBL/GenBank/DDBJ whole genome shotgun (WGS) entry which is preliminary data.</text>
</comment>
<keyword evidence="4" id="KW-0175">Coiled coil</keyword>
<name>A0A7C3ZZG9_9CYAN</name>
<keyword evidence="5" id="KW-0472">Membrane</keyword>
<dbReference type="Gene3D" id="1.10.287.950">
    <property type="entry name" value="Methyl-accepting chemotaxis protein"/>
    <property type="match status" value="1"/>
</dbReference>
<dbReference type="AlphaFoldDB" id="A0A7C3ZZG9"/>
<dbReference type="SUPFAM" id="SSF58104">
    <property type="entry name" value="Methyl-accepting chemotaxis protein (MCP) signaling domain"/>
    <property type="match status" value="1"/>
</dbReference>
<gene>
    <name evidence="7" type="ORF">ENR15_18370</name>
</gene>
<dbReference type="PROSITE" id="PS50111">
    <property type="entry name" value="CHEMOTAXIS_TRANSDUC_2"/>
    <property type="match status" value="1"/>
</dbReference>
<dbReference type="GO" id="GO:0004888">
    <property type="term" value="F:transmembrane signaling receptor activity"/>
    <property type="evidence" value="ECO:0007669"/>
    <property type="project" value="InterPro"/>
</dbReference>
<feature type="domain" description="Methyl-accepting transducer" evidence="6">
    <location>
        <begin position="234"/>
        <end position="470"/>
    </location>
</feature>
<evidence type="ECO:0000256" key="5">
    <source>
        <dbReference type="SAM" id="Phobius"/>
    </source>
</evidence>
<accession>A0A7C3ZZG9</accession>
<reference evidence="7" key="1">
    <citation type="journal article" date="2020" name="mSystems">
        <title>Genome- and Community-Level Interaction Insights into Carbon Utilization and Element Cycling Functions of Hydrothermarchaeota in Hydrothermal Sediment.</title>
        <authorList>
            <person name="Zhou Z."/>
            <person name="Liu Y."/>
            <person name="Xu W."/>
            <person name="Pan J."/>
            <person name="Luo Z.H."/>
            <person name="Li M."/>
        </authorList>
    </citation>
    <scope>NUCLEOTIDE SEQUENCE [LARGE SCALE GENOMIC DNA]</scope>
    <source>
        <strain evidence="7">SpSt-374</strain>
    </source>
</reference>
<dbReference type="InterPro" id="IPR004090">
    <property type="entry name" value="Chemotax_Me-accpt_rcpt"/>
</dbReference>
<protein>
    <submittedName>
        <fullName evidence="7">Chemotaxis protein</fullName>
    </submittedName>
</protein>
<evidence type="ECO:0000256" key="2">
    <source>
        <dbReference type="ARBA" id="ARBA00029447"/>
    </source>
</evidence>
<comment type="similarity">
    <text evidence="2">Belongs to the methyl-accepting chemotaxis (MCP) protein family.</text>
</comment>
<evidence type="ECO:0000259" key="6">
    <source>
        <dbReference type="PROSITE" id="PS50111"/>
    </source>
</evidence>
<keyword evidence="5" id="KW-1133">Transmembrane helix</keyword>
<dbReference type="Pfam" id="PF00015">
    <property type="entry name" value="MCPsignal"/>
    <property type="match status" value="1"/>
</dbReference>
<dbReference type="PANTHER" id="PTHR32089:SF112">
    <property type="entry name" value="LYSOZYME-LIKE PROTEIN-RELATED"/>
    <property type="match status" value="1"/>
</dbReference>
<dbReference type="InterPro" id="IPR007891">
    <property type="entry name" value="CHASE3"/>
</dbReference>
<keyword evidence="5" id="KW-0812">Transmembrane</keyword>
<sequence length="501" mass="54318">MAIMQLSQNRTLKKYQLPRHSSWKLGQVLIGGLGAIAVLNFGMLWMSKTSNQMLIDTMGDLNRAHAVMADLRLLEKTMIHAEAGEKEFVITSKEEDLEPYIAAKTQIPTILQDLNNLVIDPQQKKRLEDLPPALDEKFKEIEEIISIKRQGKQQQLSELLSSEQSRINLDQLQAQLGEIEQAELKLLEQRQLKVHQAEATDNFIILGGGIAIVAISGIMIWFVLRQVVKPINQNAIEIAASSAQISSSVTEQERIASQQAVSVNQTTTTVDELGASSRQVAQQAEFAVTSANQVLNLAADGTTAVELTLEEMAKLRAKVHQIAEEITRLSEKTNQIGMISTAVRDLAAQTNMLALNAAVEAVRAGESGKGFGVVAAEIRKLADQSQKSASQISTLVTDIHKAISSTVRVTEEGRYTVESGVNVANNTAETFAGVAAAINTVVVNTKQISLNVEQQAVAIGQIVMAMNDINQGASQAASGMTQAKMSSQQLHQVAENLKALV</sequence>
<dbReference type="GO" id="GO:0006935">
    <property type="term" value="P:chemotaxis"/>
    <property type="evidence" value="ECO:0007669"/>
    <property type="project" value="InterPro"/>
</dbReference>
<keyword evidence="1 3" id="KW-0807">Transducer</keyword>
<evidence type="ECO:0000256" key="1">
    <source>
        <dbReference type="ARBA" id="ARBA00023224"/>
    </source>
</evidence>
<dbReference type="PANTHER" id="PTHR32089">
    <property type="entry name" value="METHYL-ACCEPTING CHEMOTAXIS PROTEIN MCPB"/>
    <property type="match status" value="1"/>
</dbReference>
<dbReference type="GO" id="GO:0016020">
    <property type="term" value="C:membrane"/>
    <property type="evidence" value="ECO:0007669"/>
    <property type="project" value="InterPro"/>
</dbReference>
<feature type="transmembrane region" description="Helical" evidence="5">
    <location>
        <begin position="25"/>
        <end position="45"/>
    </location>
</feature>
<evidence type="ECO:0000256" key="4">
    <source>
        <dbReference type="SAM" id="Coils"/>
    </source>
</evidence>
<feature type="transmembrane region" description="Helical" evidence="5">
    <location>
        <begin position="203"/>
        <end position="224"/>
    </location>
</feature>